<feature type="domain" description="Chorismate-utilising enzyme C-terminal" evidence="5">
    <location>
        <begin position="155"/>
        <end position="381"/>
    </location>
</feature>
<keyword evidence="4" id="KW-0456">Lyase</keyword>
<dbReference type="AlphaFoldDB" id="A0A842JB73"/>
<dbReference type="GO" id="GO:0016829">
    <property type="term" value="F:lyase activity"/>
    <property type="evidence" value="ECO:0007669"/>
    <property type="project" value="UniProtKB-KW"/>
</dbReference>
<dbReference type="EMBL" id="JACLZK010000001">
    <property type="protein sequence ID" value="MBC2882334.1"/>
    <property type="molecule type" value="Genomic_DNA"/>
</dbReference>
<keyword evidence="7" id="KW-1185">Reference proteome</keyword>
<evidence type="ECO:0000313" key="7">
    <source>
        <dbReference type="Proteomes" id="UP000552683"/>
    </source>
</evidence>
<protein>
    <submittedName>
        <fullName evidence="6">Anthranilate synthase component I family protein</fullName>
    </submittedName>
</protein>
<dbReference type="RefSeq" id="WP_185897979.1">
    <property type="nucleotide sequence ID" value="NZ_JACLZK010000001.1"/>
</dbReference>
<dbReference type="GO" id="GO:0000162">
    <property type="term" value="P:L-tryptophan biosynthetic process"/>
    <property type="evidence" value="ECO:0007669"/>
    <property type="project" value="TreeGrafter"/>
</dbReference>
<evidence type="ECO:0000256" key="1">
    <source>
        <dbReference type="ARBA" id="ARBA00001946"/>
    </source>
</evidence>
<dbReference type="PRINTS" id="PR00095">
    <property type="entry name" value="ANTSNTHASEI"/>
</dbReference>
<evidence type="ECO:0000256" key="3">
    <source>
        <dbReference type="ARBA" id="ARBA00022842"/>
    </source>
</evidence>
<evidence type="ECO:0000256" key="2">
    <source>
        <dbReference type="ARBA" id="ARBA00022723"/>
    </source>
</evidence>
<evidence type="ECO:0000313" key="6">
    <source>
        <dbReference type="EMBL" id="MBC2882334.1"/>
    </source>
</evidence>
<name>A0A842JB73_9BACT</name>
<dbReference type="InterPro" id="IPR015890">
    <property type="entry name" value="Chorismate_C"/>
</dbReference>
<dbReference type="Proteomes" id="UP000552683">
    <property type="component" value="Unassembled WGS sequence"/>
</dbReference>
<dbReference type="GO" id="GO:0046872">
    <property type="term" value="F:metal ion binding"/>
    <property type="evidence" value="ECO:0007669"/>
    <property type="project" value="UniProtKB-KW"/>
</dbReference>
<comment type="caution">
    <text evidence="6">The sequence shown here is derived from an EMBL/GenBank/DDBJ whole genome shotgun (WGS) entry which is preliminary data.</text>
</comment>
<dbReference type="Gene3D" id="3.60.120.10">
    <property type="entry name" value="Anthranilate synthase"/>
    <property type="match status" value="1"/>
</dbReference>
<dbReference type="Pfam" id="PF00425">
    <property type="entry name" value="Chorismate_bind"/>
    <property type="match status" value="1"/>
</dbReference>
<proteinExistence type="predicted"/>
<keyword evidence="2" id="KW-0479">Metal-binding</keyword>
<comment type="cofactor">
    <cofactor evidence="1">
        <name>Mg(2+)</name>
        <dbReference type="ChEBI" id="CHEBI:18420"/>
    </cofactor>
</comment>
<dbReference type="InterPro" id="IPR019999">
    <property type="entry name" value="Anth_synth_I-like"/>
</dbReference>
<evidence type="ECO:0000256" key="4">
    <source>
        <dbReference type="ARBA" id="ARBA00023239"/>
    </source>
</evidence>
<dbReference type="PANTHER" id="PTHR11236">
    <property type="entry name" value="AMINOBENZOATE/ANTHRANILATE SYNTHASE"/>
    <property type="match status" value="1"/>
</dbReference>
<accession>A0A842JB73</accession>
<keyword evidence="3" id="KW-0460">Magnesium</keyword>
<dbReference type="SUPFAM" id="SSF56322">
    <property type="entry name" value="ADC synthase"/>
    <property type="match status" value="1"/>
</dbReference>
<dbReference type="InterPro" id="IPR005801">
    <property type="entry name" value="ADC_synthase"/>
</dbReference>
<gene>
    <name evidence="6" type="ORF">H7R39_03475</name>
</gene>
<sequence length="455" mass="51250">MLLLSPIFYYEKIRERFANSYLAEDTTQTIVGIDCEYISSEQTDFAGLKSYFKAQKFDAPFAGLFGVLGYGGIKYFEKIPKFNASQYDFPDFFYANARAYLHFDKNSKIYSFYGDSERYYDFLVKFSADDEAKAAQDRAKRQSKYKILTDLDGEKEHFLNIAKRAKEYLKSGDVFQVVLSEQLKLTSDMDSLDFYRALSEANPSPYMFHFPTPYGDVAGSSPELVCEIKEGKIYVAPIAGTRGRGKDAMEDAALERELLNDEKELAEHKMLIDLARNDIGRVSKPKSVAVKNAMRIVRYESVMHIVSDVYGAKADDLDAFDAVGSIFPAGTLSGTPKIRAMEIIAELESYRRNAYGGGIGFFHFNGDAQMAILIRSAIFARKFDGKFDASEHDPHLDGADESNLKSRERGENFAEIFVQAGAGIVIDSVPEYEYKEICKKRASVLNVFAKNAKEI</sequence>
<evidence type="ECO:0000259" key="5">
    <source>
        <dbReference type="Pfam" id="PF00425"/>
    </source>
</evidence>
<reference evidence="6 7" key="1">
    <citation type="submission" date="2020-08" db="EMBL/GenBank/DDBJ databases">
        <title>Complete genome and description of Campylobacter massiliensis Marseille-Q3452 sp. nov.</title>
        <authorList>
            <person name="Antezack A."/>
        </authorList>
    </citation>
    <scope>NUCLEOTIDE SEQUENCE [LARGE SCALE GENOMIC DNA]</scope>
    <source>
        <strain evidence="6 7">Marseille-Q3452</strain>
    </source>
</reference>
<organism evidence="6 7">
    <name type="scientific">Campylobacter massiliensis</name>
    <dbReference type="NCBI Taxonomy" id="2762557"/>
    <lineage>
        <taxon>Bacteria</taxon>
        <taxon>Pseudomonadati</taxon>
        <taxon>Campylobacterota</taxon>
        <taxon>Epsilonproteobacteria</taxon>
        <taxon>Campylobacterales</taxon>
        <taxon>Campylobacteraceae</taxon>
        <taxon>Campylobacter</taxon>
    </lineage>
</organism>
<dbReference type="PANTHER" id="PTHR11236:SF48">
    <property type="entry name" value="ISOCHORISMATE SYNTHASE MENF"/>
    <property type="match status" value="1"/>
</dbReference>